<gene>
    <name evidence="1" type="ORF">EU98_0250</name>
</gene>
<organism evidence="1 2">
    <name type="scientific">Prochlorococcus marinus str. MIT 9314</name>
    <dbReference type="NCBI Taxonomy" id="167548"/>
    <lineage>
        <taxon>Bacteria</taxon>
        <taxon>Bacillati</taxon>
        <taxon>Cyanobacteriota</taxon>
        <taxon>Cyanophyceae</taxon>
        <taxon>Synechococcales</taxon>
        <taxon>Prochlorococcaceae</taxon>
        <taxon>Prochlorococcus</taxon>
    </lineage>
</organism>
<dbReference type="AlphaFoldDB" id="A0A0A2APC8"/>
<dbReference type="STRING" id="167548.EU98_0250"/>
<dbReference type="EMBL" id="JNAO01000002">
    <property type="protein sequence ID" value="KGG03451.1"/>
    <property type="molecule type" value="Genomic_DNA"/>
</dbReference>
<dbReference type="eggNOG" id="ENOG5032193">
    <property type="taxonomic scope" value="Bacteria"/>
</dbReference>
<accession>A0A0A2APC8</accession>
<sequence length="175" mass="20193">MQKKMKFLKLIPILFIFFGNVPYKNEVHAEIKNPEDFRVLSNESKKLSISNVVYFIKEGDKYIKSGDFEKAKEFYVDARKLAKQLASFYSDLNSSFKGIDARIPNEMQRKGKQTLQILAESNERLASLYIKTEKPEVAVPILVETIRIMSPNSPEGKEAYERLIQLGFVETKYKG</sequence>
<reference evidence="2" key="1">
    <citation type="journal article" date="2014" name="Sci. Data">
        <title>Genomes of diverse isolates of the marine cyanobacterium Prochlorococcus.</title>
        <authorList>
            <person name="Biller S."/>
            <person name="Berube P."/>
            <person name="Thompson J."/>
            <person name="Kelly L."/>
            <person name="Roggensack S."/>
            <person name="Awad L."/>
            <person name="Roache-Johnson K."/>
            <person name="Ding H."/>
            <person name="Giovannoni S.J."/>
            <person name="Moore L.R."/>
            <person name="Chisholm S.W."/>
        </authorList>
    </citation>
    <scope>NUCLEOTIDE SEQUENCE [LARGE SCALE GENOMIC DNA]</scope>
    <source>
        <strain evidence="2">MIT 9314</strain>
    </source>
</reference>
<evidence type="ECO:0000313" key="1">
    <source>
        <dbReference type="EMBL" id="KGG03451.1"/>
    </source>
</evidence>
<proteinExistence type="predicted"/>
<dbReference type="Gene3D" id="1.25.40.10">
    <property type="entry name" value="Tetratricopeptide repeat domain"/>
    <property type="match status" value="1"/>
</dbReference>
<comment type="caution">
    <text evidence="1">The sequence shown here is derived from an EMBL/GenBank/DDBJ whole genome shotgun (WGS) entry which is preliminary data.</text>
</comment>
<protein>
    <submittedName>
        <fullName evidence="1">Uncharacterized protein</fullName>
    </submittedName>
</protein>
<dbReference type="SUPFAM" id="SSF48452">
    <property type="entry name" value="TPR-like"/>
    <property type="match status" value="1"/>
</dbReference>
<name>A0A0A2APC8_PROMR</name>
<dbReference type="Proteomes" id="UP000030533">
    <property type="component" value="Unassembled WGS sequence"/>
</dbReference>
<evidence type="ECO:0000313" key="2">
    <source>
        <dbReference type="Proteomes" id="UP000030533"/>
    </source>
</evidence>
<dbReference type="InterPro" id="IPR011990">
    <property type="entry name" value="TPR-like_helical_dom_sf"/>
</dbReference>